<keyword evidence="4" id="KW-0808">Transferase</keyword>
<feature type="transmembrane region" description="Helical" evidence="8">
    <location>
        <begin position="96"/>
        <end position="123"/>
    </location>
</feature>
<dbReference type="OrthoDB" id="1077582at2759"/>
<dbReference type="Proteomes" id="UP000565441">
    <property type="component" value="Unassembled WGS sequence"/>
</dbReference>
<evidence type="ECO:0000256" key="4">
    <source>
        <dbReference type="ARBA" id="ARBA00022679"/>
    </source>
</evidence>
<dbReference type="AlphaFoldDB" id="A0A8H5GY54"/>
<evidence type="ECO:0000259" key="9">
    <source>
        <dbReference type="Pfam" id="PF13813"/>
    </source>
</evidence>
<feature type="domain" description="Wax synthase" evidence="9">
    <location>
        <begin position="322"/>
        <end position="401"/>
    </location>
</feature>
<sequence length="471" mass="52632">MVSVQEGTARKDVSGGFVSRELPLKYITIPASFTPIKGVRLVWDLTRNGLTVDHNLYWIPSPSQVMSWLADLIPPPHIREPLTLLSFFRDIAAPLLCYYATAVLVLTPNTLAIRLAVLPLSLWTFFNGATRVDVVKTYNDERLAFLNQGLVIIFTALSMRMIVWSFQTKPFWRVKTLGETTPQFYSAHPPPLRPKQVFRDAFELGCNLRGCGWNWSRYLQIPTETRPKSTRSFVAATSISVLIHLVMFDAIQYSIQCFGPTTIGSARGGTIFDPNLSPLLRYSRSSLITFLTGLAVYSSIQAGYDIATLLGVLVFGQDTSLWPPAFKAPWLSTSLSELWAIRWHQLFRDVFISLGGRPLSFVFGRVGAVMGAFLVSGIFHNLGMWGMGRGTEFLTIGGFFIMNGIGVILEHQWRITSGQRVGGWLGRTWTMMWVVGWGNILAEAWATRGLIGSAFQPQSMRLTTHIFGPLP</sequence>
<accession>A0A8H5GY54</accession>
<keyword evidence="7 8" id="KW-0472">Membrane</keyword>
<dbReference type="GO" id="GO:0006629">
    <property type="term" value="P:lipid metabolic process"/>
    <property type="evidence" value="ECO:0007669"/>
    <property type="project" value="InterPro"/>
</dbReference>
<dbReference type="PANTHER" id="PTHR31595:SF57">
    <property type="entry name" value="OS04G0481900 PROTEIN"/>
    <property type="match status" value="1"/>
</dbReference>
<evidence type="ECO:0000256" key="2">
    <source>
        <dbReference type="ARBA" id="ARBA00005179"/>
    </source>
</evidence>
<proteinExistence type="inferred from homology"/>
<keyword evidence="5 8" id="KW-0812">Transmembrane</keyword>
<evidence type="ECO:0000256" key="8">
    <source>
        <dbReference type="SAM" id="Phobius"/>
    </source>
</evidence>
<evidence type="ECO:0000256" key="5">
    <source>
        <dbReference type="ARBA" id="ARBA00022692"/>
    </source>
</evidence>
<evidence type="ECO:0000256" key="3">
    <source>
        <dbReference type="ARBA" id="ARBA00007282"/>
    </source>
</evidence>
<dbReference type="EMBL" id="JAACJP010000040">
    <property type="protein sequence ID" value="KAF5373308.1"/>
    <property type="molecule type" value="Genomic_DNA"/>
</dbReference>
<dbReference type="InterPro" id="IPR044851">
    <property type="entry name" value="Wax_synthase"/>
</dbReference>
<keyword evidence="6 8" id="KW-1133">Transmembrane helix</keyword>
<evidence type="ECO:0000256" key="1">
    <source>
        <dbReference type="ARBA" id="ARBA00004141"/>
    </source>
</evidence>
<dbReference type="GO" id="GO:0016020">
    <property type="term" value="C:membrane"/>
    <property type="evidence" value="ECO:0007669"/>
    <property type="project" value="UniProtKB-SubCell"/>
</dbReference>
<keyword evidence="11" id="KW-1185">Reference proteome</keyword>
<dbReference type="GO" id="GO:0008374">
    <property type="term" value="F:O-acyltransferase activity"/>
    <property type="evidence" value="ECO:0007669"/>
    <property type="project" value="InterPro"/>
</dbReference>
<evidence type="ECO:0000313" key="10">
    <source>
        <dbReference type="EMBL" id="KAF5373308.1"/>
    </source>
</evidence>
<comment type="subcellular location">
    <subcellularLocation>
        <location evidence="1">Membrane</location>
        <topology evidence="1">Multi-pass membrane protein</topology>
    </subcellularLocation>
</comment>
<gene>
    <name evidence="10" type="ORF">D9615_007403</name>
</gene>
<evidence type="ECO:0000256" key="7">
    <source>
        <dbReference type="ARBA" id="ARBA00023136"/>
    </source>
</evidence>
<feature type="transmembrane region" description="Helical" evidence="8">
    <location>
        <begin position="429"/>
        <end position="451"/>
    </location>
</feature>
<feature type="transmembrane region" description="Helical" evidence="8">
    <location>
        <begin position="143"/>
        <end position="163"/>
    </location>
</feature>
<name>A0A8H5GY54_9AGAR</name>
<feature type="transmembrane region" description="Helical" evidence="8">
    <location>
        <begin position="287"/>
        <end position="315"/>
    </location>
</feature>
<evidence type="ECO:0000256" key="6">
    <source>
        <dbReference type="ARBA" id="ARBA00022989"/>
    </source>
</evidence>
<feature type="transmembrane region" description="Helical" evidence="8">
    <location>
        <begin position="359"/>
        <end position="379"/>
    </location>
</feature>
<comment type="caution">
    <text evidence="10">The sequence shown here is derived from an EMBL/GenBank/DDBJ whole genome shotgun (WGS) entry which is preliminary data.</text>
</comment>
<reference evidence="10 11" key="1">
    <citation type="journal article" date="2020" name="ISME J.">
        <title>Uncovering the hidden diversity of litter-decomposition mechanisms in mushroom-forming fungi.</title>
        <authorList>
            <person name="Floudas D."/>
            <person name="Bentzer J."/>
            <person name="Ahren D."/>
            <person name="Johansson T."/>
            <person name="Persson P."/>
            <person name="Tunlid A."/>
        </authorList>
    </citation>
    <scope>NUCLEOTIDE SEQUENCE [LARGE SCALE GENOMIC DNA]</scope>
    <source>
        <strain evidence="10 11">CBS 661.87</strain>
    </source>
</reference>
<dbReference type="InterPro" id="IPR032805">
    <property type="entry name" value="Wax_synthase_dom"/>
</dbReference>
<protein>
    <recommendedName>
        <fullName evidence="9">Wax synthase domain-containing protein</fullName>
    </recommendedName>
</protein>
<comment type="similarity">
    <text evidence="3">Belongs to the wax synthase family.</text>
</comment>
<dbReference type="PANTHER" id="PTHR31595">
    <property type="entry name" value="LONG-CHAIN-ALCOHOL O-FATTY-ACYLTRANSFERASE 3-RELATED"/>
    <property type="match status" value="1"/>
</dbReference>
<organism evidence="10 11">
    <name type="scientific">Tricholomella constricta</name>
    <dbReference type="NCBI Taxonomy" id="117010"/>
    <lineage>
        <taxon>Eukaryota</taxon>
        <taxon>Fungi</taxon>
        <taxon>Dikarya</taxon>
        <taxon>Basidiomycota</taxon>
        <taxon>Agaricomycotina</taxon>
        <taxon>Agaricomycetes</taxon>
        <taxon>Agaricomycetidae</taxon>
        <taxon>Agaricales</taxon>
        <taxon>Tricholomatineae</taxon>
        <taxon>Lyophyllaceae</taxon>
        <taxon>Tricholomella</taxon>
    </lineage>
</organism>
<evidence type="ECO:0000313" key="11">
    <source>
        <dbReference type="Proteomes" id="UP000565441"/>
    </source>
</evidence>
<feature type="transmembrane region" description="Helical" evidence="8">
    <location>
        <begin position="391"/>
        <end position="409"/>
    </location>
</feature>
<dbReference type="Pfam" id="PF13813">
    <property type="entry name" value="MBOAT_2"/>
    <property type="match status" value="1"/>
</dbReference>
<comment type="pathway">
    <text evidence="2">Secondary metabolite biosynthesis.</text>
</comment>